<keyword evidence="2" id="KW-0233">DNA recombination</keyword>
<dbReference type="RefSeq" id="WP_186974778.1">
    <property type="nucleotide sequence ID" value="NZ_JACOOH010000001.1"/>
</dbReference>
<comment type="caution">
    <text evidence="5">The sequence shown here is derived from an EMBL/GenBank/DDBJ whole genome shotgun (WGS) entry which is preliminary data.</text>
</comment>
<dbReference type="SUPFAM" id="SSF57863">
    <property type="entry name" value="ArfGap/RecO-like zinc finger"/>
    <property type="match status" value="1"/>
</dbReference>
<keyword evidence="1" id="KW-0227">DNA damage</keyword>
<dbReference type="InterPro" id="IPR037278">
    <property type="entry name" value="ARFGAP/RecO"/>
</dbReference>
<dbReference type="NCBIfam" id="TIGR00613">
    <property type="entry name" value="reco"/>
    <property type="match status" value="1"/>
</dbReference>
<keyword evidence="6" id="KW-1185">Reference proteome</keyword>
<evidence type="ECO:0000256" key="2">
    <source>
        <dbReference type="ARBA" id="ARBA00023172"/>
    </source>
</evidence>
<keyword evidence="3" id="KW-0234">DNA repair</keyword>
<evidence type="ECO:0000313" key="5">
    <source>
        <dbReference type="EMBL" id="MBC5619917.1"/>
    </source>
</evidence>
<organism evidence="5 6">
    <name type="scientific">Butyricimonas hominis</name>
    <dbReference type="NCBI Taxonomy" id="2763032"/>
    <lineage>
        <taxon>Bacteria</taxon>
        <taxon>Pseudomonadati</taxon>
        <taxon>Bacteroidota</taxon>
        <taxon>Bacteroidia</taxon>
        <taxon>Bacteroidales</taxon>
        <taxon>Odoribacteraceae</taxon>
        <taxon>Butyricimonas</taxon>
    </lineage>
</organism>
<dbReference type="EMBL" id="JACOOH010000001">
    <property type="protein sequence ID" value="MBC5619917.1"/>
    <property type="molecule type" value="Genomic_DNA"/>
</dbReference>
<dbReference type="InterPro" id="IPR003717">
    <property type="entry name" value="RecO"/>
</dbReference>
<dbReference type="Pfam" id="PF11967">
    <property type="entry name" value="RecO_N"/>
    <property type="match status" value="1"/>
</dbReference>
<dbReference type="Proteomes" id="UP000646484">
    <property type="component" value="Unassembled WGS sequence"/>
</dbReference>
<protein>
    <submittedName>
        <fullName evidence="5">DNA repair protein RecO</fullName>
    </submittedName>
</protein>
<dbReference type="PANTHER" id="PTHR33991">
    <property type="entry name" value="DNA REPAIR PROTEIN RECO"/>
    <property type="match status" value="1"/>
</dbReference>
<gene>
    <name evidence="5" type="primary">recO</name>
    <name evidence="5" type="ORF">H8S64_02270</name>
</gene>
<name>A0ABR7CWL2_9BACT</name>
<accession>A0ABR7CWL2</accession>
<proteinExistence type="predicted"/>
<reference evidence="5 6" key="1">
    <citation type="submission" date="2020-08" db="EMBL/GenBank/DDBJ databases">
        <title>Genome public.</title>
        <authorList>
            <person name="Liu C."/>
            <person name="Sun Q."/>
        </authorList>
    </citation>
    <scope>NUCLEOTIDE SEQUENCE [LARGE SCALE GENOMIC DNA]</scope>
    <source>
        <strain evidence="5 6">NSJ-56</strain>
    </source>
</reference>
<evidence type="ECO:0000259" key="4">
    <source>
        <dbReference type="Pfam" id="PF11967"/>
    </source>
</evidence>
<dbReference type="PANTHER" id="PTHR33991:SF1">
    <property type="entry name" value="DNA REPAIR PROTEIN RECO"/>
    <property type="match status" value="1"/>
</dbReference>
<dbReference type="InterPro" id="IPR022572">
    <property type="entry name" value="DNA_rep/recomb_RecO_N"/>
</dbReference>
<dbReference type="InterPro" id="IPR012340">
    <property type="entry name" value="NA-bd_OB-fold"/>
</dbReference>
<evidence type="ECO:0000256" key="3">
    <source>
        <dbReference type="ARBA" id="ARBA00023204"/>
    </source>
</evidence>
<evidence type="ECO:0000313" key="6">
    <source>
        <dbReference type="Proteomes" id="UP000646484"/>
    </source>
</evidence>
<evidence type="ECO:0000256" key="1">
    <source>
        <dbReference type="ARBA" id="ARBA00022763"/>
    </source>
</evidence>
<dbReference type="Gene3D" id="2.40.50.140">
    <property type="entry name" value="Nucleic acid-binding proteins"/>
    <property type="match status" value="1"/>
</dbReference>
<feature type="domain" description="DNA replication/recombination mediator RecO N-terminal" evidence="4">
    <location>
        <begin position="3"/>
        <end position="73"/>
    </location>
</feature>
<dbReference type="Pfam" id="PF02565">
    <property type="entry name" value="RecO_C"/>
    <property type="match status" value="1"/>
</dbReference>
<sequence>MQTIKGIILKSLPYSEQQQIMHVYSAERGYMQFITPMTLYKRKNNHAVQCMQIVELEYYPNERGGLHKLKSVSSLVNTSSIYFDVYKMNIALLWGELLDLVLRHSDPNENMYEYIRYSVEYLNTSREDIANFNLLFLFRLSKLMGFGIDDSTYHSDYVFNINDGCFYPAGAPENYCTGPRSARIIHQLCSCPMESLKDIPLNQQSRKILLDIALLFLGFHLNVDFNTKSIRVIREIFS</sequence>